<dbReference type="PANTHER" id="PTHR43798:SF33">
    <property type="entry name" value="HYDROLASE, PUTATIVE (AFU_ORTHOLOGUE AFUA_2G14860)-RELATED"/>
    <property type="match status" value="1"/>
</dbReference>
<feature type="domain" description="AB hydrolase-1" evidence="1">
    <location>
        <begin position="47"/>
        <end position="172"/>
    </location>
</feature>
<dbReference type="PANTHER" id="PTHR43798">
    <property type="entry name" value="MONOACYLGLYCEROL LIPASE"/>
    <property type="match status" value="1"/>
</dbReference>
<gene>
    <name evidence="2" type="ORF">I8J34_23475</name>
</gene>
<dbReference type="Proteomes" id="UP000694660">
    <property type="component" value="Unassembled WGS sequence"/>
</dbReference>
<dbReference type="RefSeq" id="WP_214364072.1">
    <property type="nucleotide sequence ID" value="NZ_JAEKFT010000056.1"/>
</dbReference>
<dbReference type="GO" id="GO:0016020">
    <property type="term" value="C:membrane"/>
    <property type="evidence" value="ECO:0007669"/>
    <property type="project" value="TreeGrafter"/>
</dbReference>
<name>A0A944HB48_DENI1</name>
<dbReference type="Gene3D" id="3.40.50.1820">
    <property type="entry name" value="alpha/beta hydrolase"/>
    <property type="match status" value="1"/>
</dbReference>
<keyword evidence="3" id="KW-1185">Reference proteome</keyword>
<reference evidence="3" key="1">
    <citation type="journal article" date="2022" name="ISME J.">
        <title>Genetic and phylogenetic analysis of dissimilatory iodate-reducing bacteria identifies potential niches across the world's oceans.</title>
        <authorList>
            <person name="Reyes-Umana V."/>
            <person name="Henning Z."/>
            <person name="Lee K."/>
            <person name="Barnum T.P."/>
            <person name="Coates J.D."/>
        </authorList>
    </citation>
    <scope>NUCLEOTIDE SEQUENCE [LARGE SCALE GENOMIC DNA]</scope>
    <source>
        <strain evidence="3">IR12</strain>
    </source>
</reference>
<sequence length="267" mass="29473">MRYAVLAVVTLAVTGCAEVVKPDTKMARSIPGAQTDGTFIIAGSGKPVVVFQSGFQEGKDSWHKVLPEIARTHQVFAYDRPGHGDAQFRKGRRDPCAIAAEERALLRSKGVNPPYVLVGHSLGGLYQYVFAKMYPQDVAGVVLLDPTHPRHLETLKKESPGSAAMLSVIRAVGFSQSDKAEFDDQAKCLDSINMRQPVSAPVELLVSGRFRSEEKGDFEKAVKRLRQDWLKILGISEYRTVWDSGHYIQDENPAAVLAAIRNVVRKR</sequence>
<accession>A0A944HB48</accession>
<proteinExistence type="predicted"/>
<organism evidence="2 3">
    <name type="scientific">Denitromonas iodatirespirans</name>
    <dbReference type="NCBI Taxonomy" id="2795389"/>
    <lineage>
        <taxon>Bacteria</taxon>
        <taxon>Pseudomonadati</taxon>
        <taxon>Pseudomonadota</taxon>
        <taxon>Betaproteobacteria</taxon>
        <taxon>Rhodocyclales</taxon>
        <taxon>Zoogloeaceae</taxon>
        <taxon>Denitromonas</taxon>
    </lineage>
</organism>
<comment type="caution">
    <text evidence="2">The sequence shown here is derived from an EMBL/GenBank/DDBJ whole genome shotgun (WGS) entry which is preliminary data.</text>
</comment>
<dbReference type="AlphaFoldDB" id="A0A944HB48"/>
<dbReference type="SUPFAM" id="SSF53474">
    <property type="entry name" value="alpha/beta-Hydrolases"/>
    <property type="match status" value="1"/>
</dbReference>
<dbReference type="InterPro" id="IPR050266">
    <property type="entry name" value="AB_hydrolase_sf"/>
</dbReference>
<evidence type="ECO:0000313" key="3">
    <source>
        <dbReference type="Proteomes" id="UP000694660"/>
    </source>
</evidence>
<dbReference type="PRINTS" id="PR00111">
    <property type="entry name" value="ABHYDROLASE"/>
</dbReference>
<dbReference type="Pfam" id="PF00561">
    <property type="entry name" value="Abhydrolase_1"/>
    <property type="match status" value="1"/>
</dbReference>
<dbReference type="InterPro" id="IPR000073">
    <property type="entry name" value="AB_hydrolase_1"/>
</dbReference>
<dbReference type="EMBL" id="JAEKFT010000056">
    <property type="protein sequence ID" value="MBT0964150.1"/>
    <property type="molecule type" value="Genomic_DNA"/>
</dbReference>
<protein>
    <submittedName>
        <fullName evidence="2">Alpha/beta hydrolase</fullName>
    </submittedName>
</protein>
<evidence type="ECO:0000259" key="1">
    <source>
        <dbReference type="Pfam" id="PF00561"/>
    </source>
</evidence>
<dbReference type="GO" id="GO:0016787">
    <property type="term" value="F:hydrolase activity"/>
    <property type="evidence" value="ECO:0007669"/>
    <property type="project" value="UniProtKB-KW"/>
</dbReference>
<keyword evidence="2" id="KW-0378">Hydrolase</keyword>
<evidence type="ECO:0000313" key="2">
    <source>
        <dbReference type="EMBL" id="MBT0964150.1"/>
    </source>
</evidence>
<dbReference type="PROSITE" id="PS51257">
    <property type="entry name" value="PROKAR_LIPOPROTEIN"/>
    <property type="match status" value="1"/>
</dbReference>
<dbReference type="InterPro" id="IPR029058">
    <property type="entry name" value="AB_hydrolase_fold"/>
</dbReference>